<dbReference type="Gramene" id="GBG66384">
    <property type="protein sequence ID" value="GBG66384"/>
    <property type="gene ID" value="CBR_g60036"/>
</dbReference>
<dbReference type="AlphaFoldDB" id="A0A388K8I7"/>
<name>A0A388K8I7_CHABU</name>
<protein>
    <submittedName>
        <fullName evidence="2">Uncharacterized protein</fullName>
    </submittedName>
</protein>
<feature type="region of interest" description="Disordered" evidence="1">
    <location>
        <begin position="1"/>
        <end position="33"/>
    </location>
</feature>
<comment type="caution">
    <text evidence="2">The sequence shown here is derived from an EMBL/GenBank/DDBJ whole genome shotgun (WGS) entry which is preliminary data.</text>
</comment>
<sequence length="541" mass="61188">MDAQGNPTVDNAASSSPREACSSNSLVPQVQQVGSTATPLGALDAAPVRQQGETMTAFLARLGTHMQQVQEEQQREVTAEAARLNAIARDAEQWRRQHVEAAANHNKARKDAAFVLMQQEAAHSTALQAWNVDPAETTEPTAEEQTKSALANMMHQVILISNLQQVELARQAHTIAEYVETLKSLHARLDVLEEDDVPHGHMTSSSIDPSIRELEERMDHLAALVGNLNSFRQPAIISQQIAALQEDLRQLQQQPTGTCNSLTSKQFKMPKFNIDRFDDYHKADPISWWQGFTNELSIHLVPPESKISALYLCSTGASQVWLNHLAQTEGVEVAKLYPKITWEAMTEEWRKRFIVDNAQGKGVDRIFGMHQGSQQTREWLTEWQKLVTIPNLDIPFIHLRSEFFQRPVDALSTALGERSLYTDFDQIVDKAREVIQTNRWAANERRSQPNFVEKGEGPWSQQVAAVQCNRQEDDQALTHKSSEGDGVNALPPQHNNKKKKAKFASTTEVRQPNEPWKKFSLTAEQYKLRQRWNCCYWCNNT</sequence>
<proteinExistence type="predicted"/>
<accession>A0A388K8I7</accession>
<keyword evidence="3" id="KW-1185">Reference proteome</keyword>
<organism evidence="2 3">
    <name type="scientific">Chara braunii</name>
    <name type="common">Braun's stonewort</name>
    <dbReference type="NCBI Taxonomy" id="69332"/>
    <lineage>
        <taxon>Eukaryota</taxon>
        <taxon>Viridiplantae</taxon>
        <taxon>Streptophyta</taxon>
        <taxon>Charophyceae</taxon>
        <taxon>Charales</taxon>
        <taxon>Characeae</taxon>
        <taxon>Chara</taxon>
    </lineage>
</organism>
<feature type="region of interest" description="Disordered" evidence="1">
    <location>
        <begin position="479"/>
        <end position="509"/>
    </location>
</feature>
<evidence type="ECO:0000256" key="1">
    <source>
        <dbReference type="SAM" id="MobiDB-lite"/>
    </source>
</evidence>
<gene>
    <name evidence="2" type="ORF">CBR_g60036</name>
</gene>
<dbReference type="EMBL" id="BFEA01000073">
    <property type="protein sequence ID" value="GBG66384.1"/>
    <property type="molecule type" value="Genomic_DNA"/>
</dbReference>
<dbReference type="Proteomes" id="UP000265515">
    <property type="component" value="Unassembled WGS sequence"/>
</dbReference>
<reference evidence="2 3" key="1">
    <citation type="journal article" date="2018" name="Cell">
        <title>The Chara Genome: Secondary Complexity and Implications for Plant Terrestrialization.</title>
        <authorList>
            <person name="Nishiyama T."/>
            <person name="Sakayama H."/>
            <person name="Vries J.D."/>
            <person name="Buschmann H."/>
            <person name="Saint-Marcoux D."/>
            <person name="Ullrich K.K."/>
            <person name="Haas F.B."/>
            <person name="Vanderstraeten L."/>
            <person name="Becker D."/>
            <person name="Lang D."/>
            <person name="Vosolsobe S."/>
            <person name="Rombauts S."/>
            <person name="Wilhelmsson P.K.I."/>
            <person name="Janitza P."/>
            <person name="Kern R."/>
            <person name="Heyl A."/>
            <person name="Rumpler F."/>
            <person name="Villalobos L.I.A.C."/>
            <person name="Clay J.M."/>
            <person name="Skokan R."/>
            <person name="Toyoda A."/>
            <person name="Suzuki Y."/>
            <person name="Kagoshima H."/>
            <person name="Schijlen E."/>
            <person name="Tajeshwar N."/>
            <person name="Catarino B."/>
            <person name="Hetherington A.J."/>
            <person name="Saltykova A."/>
            <person name="Bonnot C."/>
            <person name="Breuninger H."/>
            <person name="Symeonidi A."/>
            <person name="Radhakrishnan G.V."/>
            <person name="Van Nieuwerburgh F."/>
            <person name="Deforce D."/>
            <person name="Chang C."/>
            <person name="Karol K.G."/>
            <person name="Hedrich R."/>
            <person name="Ulvskov P."/>
            <person name="Glockner G."/>
            <person name="Delwiche C.F."/>
            <person name="Petrasek J."/>
            <person name="Van de Peer Y."/>
            <person name="Friml J."/>
            <person name="Beilby M."/>
            <person name="Dolan L."/>
            <person name="Kohara Y."/>
            <person name="Sugano S."/>
            <person name="Fujiyama A."/>
            <person name="Delaux P.-M."/>
            <person name="Quint M."/>
            <person name="TheiBen G."/>
            <person name="Hagemann M."/>
            <person name="Harholt J."/>
            <person name="Dunand C."/>
            <person name="Zachgo S."/>
            <person name="Langdale J."/>
            <person name="Maumus F."/>
            <person name="Straeten D.V.D."/>
            <person name="Gould S.B."/>
            <person name="Rensing S.A."/>
        </authorList>
    </citation>
    <scope>NUCLEOTIDE SEQUENCE [LARGE SCALE GENOMIC DNA]</scope>
    <source>
        <strain evidence="2 3">S276</strain>
    </source>
</reference>
<evidence type="ECO:0000313" key="3">
    <source>
        <dbReference type="Proteomes" id="UP000265515"/>
    </source>
</evidence>
<evidence type="ECO:0000313" key="2">
    <source>
        <dbReference type="EMBL" id="GBG66384.1"/>
    </source>
</evidence>